<dbReference type="Proteomes" id="UP000032336">
    <property type="component" value="Unassembled WGS sequence"/>
</dbReference>
<dbReference type="Gene3D" id="1.10.10.10">
    <property type="entry name" value="Winged helix-like DNA-binding domain superfamily/Winged helix DNA-binding domain"/>
    <property type="match status" value="1"/>
</dbReference>
<protein>
    <recommendedName>
        <fullName evidence="3">DUF433 domain-containing protein</fullName>
    </recommendedName>
</protein>
<dbReference type="EMBL" id="JXUW01000005">
    <property type="protein sequence ID" value="KJE77446.1"/>
    <property type="molecule type" value="Genomic_DNA"/>
</dbReference>
<dbReference type="InterPro" id="IPR009057">
    <property type="entry name" value="Homeodomain-like_sf"/>
</dbReference>
<dbReference type="STRING" id="1121877.FEAC_08800"/>
<proteinExistence type="predicted"/>
<reference evidence="1 2" key="1">
    <citation type="submission" date="2015-01" db="EMBL/GenBank/DDBJ databases">
        <title>Draft genome of the acidophilic iron oxidizer Ferrimicrobium acidiphilum strain T23.</title>
        <authorList>
            <person name="Poehlein A."/>
            <person name="Eisen S."/>
            <person name="Schloemann M."/>
            <person name="Johnson B.D."/>
            <person name="Daniel R."/>
            <person name="Muehling M."/>
        </authorList>
    </citation>
    <scope>NUCLEOTIDE SEQUENCE [LARGE SCALE GENOMIC DNA]</scope>
    <source>
        <strain evidence="1 2">T23</strain>
    </source>
</reference>
<dbReference type="InterPro" id="IPR036388">
    <property type="entry name" value="WH-like_DNA-bd_sf"/>
</dbReference>
<dbReference type="AlphaFoldDB" id="A0A0D8FWG1"/>
<dbReference type="PANTHER" id="PTHR34849:SF3">
    <property type="entry name" value="SSR2962 PROTEIN"/>
    <property type="match status" value="1"/>
</dbReference>
<evidence type="ECO:0008006" key="3">
    <source>
        <dbReference type="Google" id="ProtNLM"/>
    </source>
</evidence>
<name>A0A0D8FWG1_9ACTN</name>
<organism evidence="1 2">
    <name type="scientific">Ferrimicrobium acidiphilum DSM 19497</name>
    <dbReference type="NCBI Taxonomy" id="1121877"/>
    <lineage>
        <taxon>Bacteria</taxon>
        <taxon>Bacillati</taxon>
        <taxon>Actinomycetota</taxon>
        <taxon>Acidimicrobiia</taxon>
        <taxon>Acidimicrobiales</taxon>
        <taxon>Acidimicrobiaceae</taxon>
        <taxon>Ferrimicrobium</taxon>
    </lineage>
</organism>
<accession>A0A0D8FWG1</accession>
<gene>
    <name evidence="1" type="ORF">FEAC_08800</name>
</gene>
<dbReference type="PANTHER" id="PTHR34849">
    <property type="entry name" value="SSL5025 PROTEIN"/>
    <property type="match status" value="1"/>
</dbReference>
<dbReference type="RefSeq" id="WP_035388804.1">
    <property type="nucleotide sequence ID" value="NZ_JQKF01000004.1"/>
</dbReference>
<evidence type="ECO:0000313" key="2">
    <source>
        <dbReference type="Proteomes" id="UP000032336"/>
    </source>
</evidence>
<comment type="caution">
    <text evidence="1">The sequence shown here is derived from an EMBL/GenBank/DDBJ whole genome shotgun (WGS) entry which is preliminary data.</text>
</comment>
<dbReference type="Pfam" id="PF04255">
    <property type="entry name" value="DUF433"/>
    <property type="match status" value="1"/>
</dbReference>
<dbReference type="GeneID" id="78372167"/>
<evidence type="ECO:0000313" key="1">
    <source>
        <dbReference type="EMBL" id="KJE77446.1"/>
    </source>
</evidence>
<sequence length="73" mass="8224">MVSNRITIDPSQCNGRPCIRGMRIRVQDILELLVSGASNEEILEEYPYLELDDIKAALHYAAVQLDHPVLFVA</sequence>
<dbReference type="SUPFAM" id="SSF46689">
    <property type="entry name" value="Homeodomain-like"/>
    <property type="match status" value="1"/>
</dbReference>
<dbReference type="eggNOG" id="COG2442">
    <property type="taxonomic scope" value="Bacteria"/>
</dbReference>
<dbReference type="OrthoDB" id="200074at2"/>
<keyword evidence="2" id="KW-1185">Reference proteome</keyword>
<dbReference type="InterPro" id="IPR007367">
    <property type="entry name" value="DUF433"/>
</dbReference>